<dbReference type="InterPro" id="IPR011009">
    <property type="entry name" value="Kinase-like_dom_sf"/>
</dbReference>
<dbReference type="InterPro" id="IPR027417">
    <property type="entry name" value="P-loop_NTPase"/>
</dbReference>
<dbReference type="InterPro" id="IPR017441">
    <property type="entry name" value="Protein_kinase_ATP_BS"/>
</dbReference>
<keyword evidence="4 7" id="KW-0547">Nucleotide-binding</keyword>
<keyword evidence="6 7" id="KW-0067">ATP-binding</keyword>
<sequence length="1347" mass="143719">MPRCPVCHRRVTGTTPCPRDAWLPSPSRTFDAAHAALEPAPPSLPGLTLVRPVGAGGFATVWEAARAEGGDAVALKVARWTSPLTTERFRRDAEALAHVGPPHVPRLHESGTLGDGRPYIAMELVRGRTLAEELAELEEPPSAADVVATSEAILEALAAAHAKSVIHRDLKPENLLITEGERRVVLLDFGLTKHARAPEEEGITPRGTVAGTPEYMAPEQLRGDPVQDERTDIYAFGVILYELMTLRLPFSGDRSAVEHGHLALRPPRPHEFAAVPEELERLALACLAKEPERRPPDVDALRRALRRALARSCPSDAPPTPPASPPRGALLTEGRQPAIVLVAEAKSASAAVMSAVVARKGFVARQRGTRLVCVFSGVDADDPVSAAIAVAREVEERYAGRAALHLAGLIVRRKGQGPPAVYGAPVEQPDAWMPPDGWGGVVLTVDLVRALPQGELRGATRDPALSRSAGRAFYRLAAAPPALSDPSRAARGAPLVGRGEVLGALAVSMDASMSGACPGLFTLIGEGGLGKSRLADEAAALVRRMQGRAQLIALRAAQPLAGERASIELLARVLDATPGAPPEDPRAFCAARLGEELAEETWRAVAAALGWTPAEEIPASPWSLRQSTMRAIAGGLRRRAREAPVAVILDDAHWADDAALDALEYATLDAPGCALWVLVAAHPRFEEMRRGWGARAERHDRAVLGRLSEQDTMRLAAELLRPAEYPPEAALRQLAGWAGHNPSSLAELVRALKRAGAVQQHPTGAFYVATAALDQLPTLPVWQWLAARRLDALSPELAACVRLCSVLGPDVTREEVEEIQDAIEQAGGASTPIDAGVGLSALASIGLLVRSERGIYAFENATFRDAVYDGLAPAQRQTIHAHAFAWWRARVDPLAPDRRGLVHLARHAAACGERAQAAAAHLALGDRATASHDNVEADQRYTAALALLDAGDARPRALALAGRAKARYSLHRISEALADLELARGLAGELGDDRLAAELLLEEATALDHATDFAGSARRADDARAIIERLGDPRLEDRLLMALGRSRWRQQQVAEAIGLLDRASAGAAAGGDRETRVIALLLLSIALVISGRLSDAEARFCEVIALSKEMNDRLHLCSAYANRAYLWAALSAPERGLEDLSRAVELAREIGNPGPEHVATHNLAELLHWCGRADEALALARRSRVLEERFGGRDAPDDALLLARVQAARGDLGEAGRLVAWIDARCRPDPSSPAVYALFRTMKLVLAAAGIRSAAAVGAEEDSWEALTELAERTLPVEELLEVLYFRARVAASAGRHAEARAALDRARPALAGCRMWQPRFGAVAALLPSPNEPAGGAHPCAPGEPE</sequence>
<evidence type="ECO:0000256" key="7">
    <source>
        <dbReference type="PROSITE-ProRule" id="PRU10141"/>
    </source>
</evidence>
<dbReference type="EC" id="2.7.11.1" evidence="2"/>
<evidence type="ECO:0000313" key="10">
    <source>
        <dbReference type="EMBL" id="AUX47202.1"/>
    </source>
</evidence>
<dbReference type="SMART" id="SM00028">
    <property type="entry name" value="TPR"/>
    <property type="match status" value="5"/>
</dbReference>
<dbReference type="GO" id="GO:0005524">
    <property type="term" value="F:ATP binding"/>
    <property type="evidence" value="ECO:0007669"/>
    <property type="project" value="UniProtKB-UniRule"/>
</dbReference>
<dbReference type="InterPro" id="IPR041664">
    <property type="entry name" value="AAA_16"/>
</dbReference>
<evidence type="ECO:0000256" key="3">
    <source>
        <dbReference type="ARBA" id="ARBA00022679"/>
    </source>
</evidence>
<dbReference type="Gene3D" id="1.10.510.10">
    <property type="entry name" value="Transferase(Phosphotransferase) domain 1"/>
    <property type="match status" value="1"/>
</dbReference>
<dbReference type="InterPro" id="IPR019734">
    <property type="entry name" value="TPR_rpt"/>
</dbReference>
<protein>
    <recommendedName>
        <fullName evidence="2">non-specific serine/threonine protein kinase</fullName>
        <ecNumber evidence="2">2.7.11.1</ecNumber>
    </recommendedName>
</protein>
<dbReference type="InterPro" id="IPR000719">
    <property type="entry name" value="Prot_kinase_dom"/>
</dbReference>
<dbReference type="PANTHER" id="PTHR43671:SF13">
    <property type="entry name" value="SERINE_THREONINE-PROTEIN KINASE NEK2"/>
    <property type="match status" value="1"/>
</dbReference>
<evidence type="ECO:0000259" key="9">
    <source>
        <dbReference type="PROSITE" id="PS50011"/>
    </source>
</evidence>
<evidence type="ECO:0000313" key="11">
    <source>
        <dbReference type="Proteomes" id="UP000238348"/>
    </source>
</evidence>
<dbReference type="InterPro" id="IPR008271">
    <property type="entry name" value="Ser/Thr_kinase_AS"/>
</dbReference>
<evidence type="ECO:0000256" key="1">
    <source>
        <dbReference type="ARBA" id="ARBA00010886"/>
    </source>
</evidence>
<dbReference type="SUPFAM" id="SSF48452">
    <property type="entry name" value="TPR-like"/>
    <property type="match status" value="2"/>
</dbReference>
<keyword evidence="5 10" id="KW-0418">Kinase</keyword>
<dbReference type="SMART" id="SM00220">
    <property type="entry name" value="S_TKc"/>
    <property type="match status" value="1"/>
</dbReference>
<dbReference type="PROSITE" id="PS50011">
    <property type="entry name" value="PROTEIN_KINASE_DOM"/>
    <property type="match status" value="1"/>
</dbReference>
<evidence type="ECO:0000256" key="8">
    <source>
        <dbReference type="SAM" id="MobiDB-lite"/>
    </source>
</evidence>
<dbReference type="Gene3D" id="3.30.200.20">
    <property type="entry name" value="Phosphorylase Kinase, domain 1"/>
    <property type="match status" value="1"/>
</dbReference>
<dbReference type="CDD" id="cd14014">
    <property type="entry name" value="STKc_PknB_like"/>
    <property type="match status" value="1"/>
</dbReference>
<dbReference type="Pfam" id="PF13191">
    <property type="entry name" value="AAA_16"/>
    <property type="match status" value="1"/>
</dbReference>
<evidence type="ECO:0000256" key="6">
    <source>
        <dbReference type="ARBA" id="ARBA00022840"/>
    </source>
</evidence>
<dbReference type="SUPFAM" id="SSF52540">
    <property type="entry name" value="P-loop containing nucleoside triphosphate hydrolases"/>
    <property type="match status" value="1"/>
</dbReference>
<dbReference type="PANTHER" id="PTHR43671">
    <property type="entry name" value="SERINE/THREONINE-PROTEIN KINASE NEK"/>
    <property type="match status" value="1"/>
</dbReference>
<dbReference type="EMBL" id="CP012673">
    <property type="protein sequence ID" value="AUX47202.1"/>
    <property type="molecule type" value="Genomic_DNA"/>
</dbReference>
<dbReference type="OrthoDB" id="5497887at2"/>
<feature type="binding site" evidence="7">
    <location>
        <position position="76"/>
    </location>
    <ligand>
        <name>ATP</name>
        <dbReference type="ChEBI" id="CHEBI:30616"/>
    </ligand>
</feature>
<dbReference type="PROSITE" id="PS00108">
    <property type="entry name" value="PROTEIN_KINASE_ST"/>
    <property type="match status" value="1"/>
</dbReference>
<proteinExistence type="inferred from homology"/>
<evidence type="ECO:0000256" key="2">
    <source>
        <dbReference type="ARBA" id="ARBA00012513"/>
    </source>
</evidence>
<evidence type="ECO:0000256" key="5">
    <source>
        <dbReference type="ARBA" id="ARBA00022777"/>
    </source>
</evidence>
<dbReference type="GO" id="GO:0004674">
    <property type="term" value="F:protein serine/threonine kinase activity"/>
    <property type="evidence" value="ECO:0007669"/>
    <property type="project" value="UniProtKB-EC"/>
</dbReference>
<dbReference type="InterPro" id="IPR050660">
    <property type="entry name" value="NEK_Ser/Thr_kinase"/>
</dbReference>
<dbReference type="Proteomes" id="UP000238348">
    <property type="component" value="Chromosome"/>
</dbReference>
<feature type="region of interest" description="Disordered" evidence="8">
    <location>
        <begin position="310"/>
        <end position="330"/>
    </location>
</feature>
<comment type="similarity">
    <text evidence="1">Belongs to the protein kinase superfamily. NEK Ser/Thr protein kinase family. NIMA subfamily.</text>
</comment>
<feature type="compositionally biased region" description="Pro residues" evidence="8">
    <location>
        <begin position="316"/>
        <end position="325"/>
    </location>
</feature>
<dbReference type="Pfam" id="PF00069">
    <property type="entry name" value="Pkinase"/>
    <property type="match status" value="1"/>
</dbReference>
<dbReference type="SUPFAM" id="SSF56112">
    <property type="entry name" value="Protein kinase-like (PK-like)"/>
    <property type="match status" value="1"/>
</dbReference>
<reference evidence="10 11" key="1">
    <citation type="submission" date="2015-09" db="EMBL/GenBank/DDBJ databases">
        <title>Sorangium comparison.</title>
        <authorList>
            <person name="Zaburannyi N."/>
            <person name="Bunk B."/>
            <person name="Overmann J."/>
            <person name="Mueller R."/>
        </authorList>
    </citation>
    <scope>NUCLEOTIDE SEQUENCE [LARGE SCALE GENOMIC DNA]</scope>
    <source>
        <strain evidence="10 11">So ce26</strain>
    </source>
</reference>
<organism evidence="10 11">
    <name type="scientific">Sorangium cellulosum</name>
    <name type="common">Polyangium cellulosum</name>
    <dbReference type="NCBI Taxonomy" id="56"/>
    <lineage>
        <taxon>Bacteria</taxon>
        <taxon>Pseudomonadati</taxon>
        <taxon>Myxococcota</taxon>
        <taxon>Polyangia</taxon>
        <taxon>Polyangiales</taxon>
        <taxon>Polyangiaceae</taxon>
        <taxon>Sorangium</taxon>
    </lineage>
</organism>
<dbReference type="RefSeq" id="WP_159397833.1">
    <property type="nucleotide sequence ID" value="NZ_CP012673.1"/>
</dbReference>
<name>A0A2L0F6P4_SORCE</name>
<accession>A0A2L0F6P4</accession>
<feature type="domain" description="Protein kinase" evidence="9">
    <location>
        <begin position="47"/>
        <end position="309"/>
    </location>
</feature>
<dbReference type="InterPro" id="IPR011990">
    <property type="entry name" value="TPR-like_helical_dom_sf"/>
</dbReference>
<gene>
    <name evidence="10" type="ORF">SOCE26_087140</name>
</gene>
<dbReference type="PROSITE" id="PS00107">
    <property type="entry name" value="PROTEIN_KINASE_ATP"/>
    <property type="match status" value="1"/>
</dbReference>
<keyword evidence="3 10" id="KW-0808">Transferase</keyword>
<dbReference type="Gene3D" id="1.25.40.10">
    <property type="entry name" value="Tetratricopeptide repeat domain"/>
    <property type="match status" value="1"/>
</dbReference>
<evidence type="ECO:0000256" key="4">
    <source>
        <dbReference type="ARBA" id="ARBA00022741"/>
    </source>
</evidence>